<feature type="signal peptide" evidence="4">
    <location>
        <begin position="1"/>
        <end position="46"/>
    </location>
</feature>
<dbReference type="Pfam" id="PF21307">
    <property type="entry name" value="Glyco_hydro_95_C"/>
    <property type="match status" value="1"/>
</dbReference>
<proteinExistence type="predicted"/>
<dbReference type="PANTHER" id="PTHR31084:SF19">
    <property type="entry name" value="GLYCOSYL HYDROLASE FAMILY 95 N-TERMINAL DOMAIN-CONTAINING PROTEIN"/>
    <property type="match status" value="1"/>
</dbReference>
<dbReference type="Pfam" id="PF13385">
    <property type="entry name" value="Laminin_G_3"/>
    <property type="match status" value="1"/>
</dbReference>
<accession>A0ABN2QY99</accession>
<evidence type="ECO:0000256" key="2">
    <source>
        <dbReference type="ARBA" id="ARBA00023157"/>
    </source>
</evidence>
<dbReference type="Proteomes" id="UP001499954">
    <property type="component" value="Unassembled WGS sequence"/>
</dbReference>
<feature type="compositionally biased region" description="Basic residues" evidence="3">
    <location>
        <begin position="12"/>
        <end position="27"/>
    </location>
</feature>
<dbReference type="InterPro" id="IPR049053">
    <property type="entry name" value="AFCA-like_C"/>
</dbReference>
<dbReference type="RefSeq" id="WP_157415923.1">
    <property type="nucleotide sequence ID" value="NZ_BAAAMK010000007.1"/>
</dbReference>
<dbReference type="PANTHER" id="PTHR31084">
    <property type="entry name" value="ALPHA-L-FUCOSIDASE 2"/>
    <property type="match status" value="1"/>
</dbReference>
<dbReference type="Pfam" id="PF14498">
    <property type="entry name" value="Glyco_hyd_65N_2"/>
    <property type="match status" value="1"/>
</dbReference>
<dbReference type="Pfam" id="PF22124">
    <property type="entry name" value="Glyco_hydro_95_cat"/>
    <property type="match status" value="1"/>
</dbReference>
<evidence type="ECO:0000259" key="5">
    <source>
        <dbReference type="SMART" id="SM00560"/>
    </source>
</evidence>
<dbReference type="InterPro" id="IPR013320">
    <property type="entry name" value="ConA-like_dom_sf"/>
</dbReference>
<evidence type="ECO:0000313" key="6">
    <source>
        <dbReference type="EMBL" id="GAA1960353.1"/>
    </source>
</evidence>
<feature type="chain" id="PRO_5045075479" description="LamG-like jellyroll fold domain-containing protein" evidence="4">
    <location>
        <begin position="47"/>
        <end position="1269"/>
    </location>
</feature>
<dbReference type="InterPro" id="IPR027414">
    <property type="entry name" value="GH95_N_dom"/>
</dbReference>
<dbReference type="SUPFAM" id="SSF49899">
    <property type="entry name" value="Concanavalin A-like lectins/glucanases"/>
    <property type="match status" value="1"/>
</dbReference>
<feature type="region of interest" description="Disordered" evidence="3">
    <location>
        <begin position="1"/>
        <end position="27"/>
    </location>
</feature>
<sequence>MTEDHKTGAGARPHRQTGRPSSPRRVRGATAAGLAALLSIPLYASAAMPAAAAEPEQPTRIAGAPDVVWFDEPLSTVGDHQRNWEQRALPIGNGALGAVVYGGVSDERIQLNEKTLWSGGPGSQGGYDYGNWTDGRGPQTIQQARDLITASPTGGVAPTAIASLLGQPKKNFGSYQTFGDLNLTMTGIGAATDYRRQLDIGDSLVTTSFTADGVDYTREYFASAADDVLVVRLTADEPGRIGFTAQVALPGGRSGVVQQAQAGRLTTSGTLSNNGLRFESQLAVDNDGGTVANNGNGTVTVSGANEVTLVLGAATDFAMDYSDDYRSGVNPHVPVTAAVDAATARTYDALLERHQDDYGSLFDRVGLDLGGAELPDIPTDELLAAYRGTIDAESARALESLYFQYGRYLLISSSRAGSLPANLQGVWNRVNNPPWDADYHVNINLQMNYWPAETTNLSETTEPFFDYVESMVPAGTETATEMYGADGWVVGNETNPYGFTGLHNYAYSFWQPDAAAWLAQHFWEHYLFTQDEEFLRERAYPMLKSVSEFWIDFLVEDADGTYVVTPSYSPEQGDFTVGASISQQIVTEVLTSTAAAADLVGEDDDTYLGELGDKLDHVYPGLAIGSWGQLKEWKVEQALDNPGNQHRHVSHLYALFPGSAVSPAETPELAAAARTSLEGRGDGGTGWSKAWKINFWARLLDGDRAHKLLGEQLKGSTLDNLWDDHPPFQIDGNFGATSGVAEMLLQSQAGRIDVLPALPSAWPDGSYSGLKARGDVEVGAAWQDGSVREITLTPSRDGEVRVANQIFKPGFFTLKDADGTIIEPTLDDGVATFDGEAGEEYTVTAEVALAISAPASAVSGDEIPVVVRVEAIGSEPVTGASVAVSVPADTAPGVPAWSATPATVDFDPIAAGSSAERTVTVTVGAGNASRQSPITATLTRDGASVSTTTVVNVKPPTPCPVPDAENPLVAWNLGGDADGDASPYDRDWRIQGTLPSIAEGPTGTAQRMSSAGYVTSVAPFSLGYLEESTFAAEFKIDPGQSGHRRLFDHRAANSDSDGILIDLTPSNNVRIITAGTGTTTTAVVPTGRWFSLAVTFTTGGLITVYVDGSQAATATISGYQAANACTSRTLHIGANRDGGERQSGGVDRLAIFGRALTAAEVGGWQALAFPPVTPTLAVTATAAARCVAGKVVSTVTVKNEDEVPIDVGITSTFGNRSFAAIAPGKNAFHGFTTRATSIPAGEATVELTATVEGERVTQTVVAPYPAHSC</sequence>
<dbReference type="InterPro" id="IPR008928">
    <property type="entry name" value="6-hairpin_glycosidase_sf"/>
</dbReference>
<comment type="caution">
    <text evidence="6">The sequence shown here is derived from an EMBL/GenBank/DDBJ whole genome shotgun (WGS) entry which is preliminary data.</text>
</comment>
<protein>
    <recommendedName>
        <fullName evidence="5">LamG-like jellyroll fold domain-containing protein</fullName>
    </recommendedName>
</protein>
<dbReference type="Gene3D" id="2.60.120.200">
    <property type="match status" value="1"/>
</dbReference>
<dbReference type="InterPro" id="IPR006558">
    <property type="entry name" value="LamG-like"/>
</dbReference>
<keyword evidence="1 4" id="KW-0732">Signal</keyword>
<dbReference type="SMART" id="SM00560">
    <property type="entry name" value="LamGL"/>
    <property type="match status" value="1"/>
</dbReference>
<organism evidence="6 7">
    <name type="scientific">Agromyces allii</name>
    <dbReference type="NCBI Taxonomy" id="393607"/>
    <lineage>
        <taxon>Bacteria</taxon>
        <taxon>Bacillati</taxon>
        <taxon>Actinomycetota</taxon>
        <taxon>Actinomycetes</taxon>
        <taxon>Micrococcales</taxon>
        <taxon>Microbacteriaceae</taxon>
        <taxon>Agromyces</taxon>
    </lineage>
</organism>
<evidence type="ECO:0000256" key="4">
    <source>
        <dbReference type="SAM" id="SignalP"/>
    </source>
</evidence>
<evidence type="ECO:0000256" key="1">
    <source>
        <dbReference type="ARBA" id="ARBA00022729"/>
    </source>
</evidence>
<dbReference type="Gene3D" id="1.50.10.10">
    <property type="match status" value="1"/>
</dbReference>
<evidence type="ECO:0000313" key="7">
    <source>
        <dbReference type="Proteomes" id="UP001499954"/>
    </source>
</evidence>
<dbReference type="SUPFAM" id="SSF48208">
    <property type="entry name" value="Six-hairpin glycosidases"/>
    <property type="match status" value="1"/>
</dbReference>
<keyword evidence="2" id="KW-1015">Disulfide bond</keyword>
<evidence type="ECO:0000256" key="3">
    <source>
        <dbReference type="SAM" id="MobiDB-lite"/>
    </source>
</evidence>
<dbReference type="InterPro" id="IPR054363">
    <property type="entry name" value="GH95_cat"/>
</dbReference>
<feature type="domain" description="LamG-like jellyroll fold" evidence="5">
    <location>
        <begin position="1028"/>
        <end position="1159"/>
    </location>
</feature>
<dbReference type="EMBL" id="BAAAMK010000007">
    <property type="protein sequence ID" value="GAA1960353.1"/>
    <property type="molecule type" value="Genomic_DNA"/>
</dbReference>
<dbReference type="InterPro" id="IPR012341">
    <property type="entry name" value="6hp_glycosidase-like_sf"/>
</dbReference>
<gene>
    <name evidence="6" type="ORF">GCM10009717_28860</name>
</gene>
<keyword evidence="7" id="KW-1185">Reference proteome</keyword>
<reference evidence="6 7" key="1">
    <citation type="journal article" date="2019" name="Int. J. Syst. Evol. Microbiol.">
        <title>The Global Catalogue of Microorganisms (GCM) 10K type strain sequencing project: providing services to taxonomists for standard genome sequencing and annotation.</title>
        <authorList>
            <consortium name="The Broad Institute Genomics Platform"/>
            <consortium name="The Broad Institute Genome Sequencing Center for Infectious Disease"/>
            <person name="Wu L."/>
            <person name="Ma J."/>
        </authorList>
    </citation>
    <scope>NUCLEOTIDE SEQUENCE [LARGE SCALE GENOMIC DNA]</scope>
    <source>
        <strain evidence="6 7">JCM 13584</strain>
    </source>
</reference>
<name>A0ABN2QY99_9MICO</name>